<keyword evidence="3" id="KW-1185">Reference proteome</keyword>
<evidence type="ECO:0000256" key="1">
    <source>
        <dbReference type="SAM" id="Coils"/>
    </source>
</evidence>
<dbReference type="Gene3D" id="1.10.287.1490">
    <property type="match status" value="1"/>
</dbReference>
<name>A0A6H5IA44_9HYME</name>
<reference evidence="2 3" key="1">
    <citation type="submission" date="2020-02" db="EMBL/GenBank/DDBJ databases">
        <authorList>
            <person name="Ferguson B K."/>
        </authorList>
    </citation>
    <scope>NUCLEOTIDE SEQUENCE [LARGE SCALE GENOMIC DNA]</scope>
</reference>
<dbReference type="OrthoDB" id="2441647at2759"/>
<sequence length="616" mass="69768">METEYVEQRTLINTLKTENGMLLSKQAQISERLENVEKESEERRQLLEKLEKEKEIAESEPKPAESCSRCANLEAKLQEREAEIENLDNELHNSIDNLVQMQESLRMNTVTDASYNELMQRYTALMSSNEETIAKLETTLRGNEELTGRINSLQSAEAALRETIQTLESELAARRSEAVVAVASDELVTSSVTEPEIKPFDASIFGSSSVSAQTNNELEFEIQRLTNELSFRLEEQRVAFAAVEDSLRTELVQSKATIEQLSSNLHDADARLRSANEELDTLRLQSEKLASYDVENNKLSSQLEELLKERSELEIELASLGASDSSWSLLKKLQKTLENYNVKIGETTSELEVVKMENQQLIETQQVHIRRVIELENELKTSGDNAIISELESRVSKLSQERDLLQLQFNDAKREYEDLKESTAGLSKLQLQLDMVVQERNQLVEEIKSLRASTASQETATQQQVLQQESIESLLSGSGWDDDVTPSFIETSGNSEAQLQTRVDQLEEKLKDLSYENTKLVEESKVAQVKIVRYVKKLKEYKVQLDSLQNELKTSQTMGAFDDLNAAIEEELKTQVAALEKALSEAKEDLKKAAAEKENLTNRIDAYRCFGNSCRN</sequence>
<dbReference type="AlphaFoldDB" id="A0A6H5IA44"/>
<proteinExistence type="predicted"/>
<evidence type="ECO:0000313" key="2">
    <source>
        <dbReference type="EMBL" id="CAB0034847.1"/>
    </source>
</evidence>
<feature type="coiled-coil region" evidence="1">
    <location>
        <begin position="215"/>
        <end position="350"/>
    </location>
</feature>
<dbReference type="PANTHER" id="PTHR43941">
    <property type="entry name" value="STRUCTURAL MAINTENANCE OF CHROMOSOMES PROTEIN 2"/>
    <property type="match status" value="1"/>
</dbReference>
<feature type="coiled-coil region" evidence="1">
    <location>
        <begin position="489"/>
        <end position="603"/>
    </location>
</feature>
<dbReference type="Proteomes" id="UP000479190">
    <property type="component" value="Unassembled WGS sequence"/>
</dbReference>
<feature type="coiled-coil region" evidence="1">
    <location>
        <begin position="388"/>
        <end position="453"/>
    </location>
</feature>
<dbReference type="EMBL" id="CADCXV010000761">
    <property type="protein sequence ID" value="CAB0034847.1"/>
    <property type="molecule type" value="Genomic_DNA"/>
</dbReference>
<feature type="coiled-coil region" evidence="1">
    <location>
        <begin position="143"/>
        <end position="177"/>
    </location>
</feature>
<gene>
    <name evidence="2" type="ORF">TBRA_LOCUS6745</name>
</gene>
<accession>A0A6H5IA44</accession>
<feature type="coiled-coil region" evidence="1">
    <location>
        <begin position="29"/>
        <end position="104"/>
    </location>
</feature>
<evidence type="ECO:0000313" key="3">
    <source>
        <dbReference type="Proteomes" id="UP000479190"/>
    </source>
</evidence>
<keyword evidence="1" id="KW-0175">Coiled coil</keyword>
<organism evidence="2 3">
    <name type="scientific">Trichogramma brassicae</name>
    <dbReference type="NCBI Taxonomy" id="86971"/>
    <lineage>
        <taxon>Eukaryota</taxon>
        <taxon>Metazoa</taxon>
        <taxon>Ecdysozoa</taxon>
        <taxon>Arthropoda</taxon>
        <taxon>Hexapoda</taxon>
        <taxon>Insecta</taxon>
        <taxon>Pterygota</taxon>
        <taxon>Neoptera</taxon>
        <taxon>Endopterygota</taxon>
        <taxon>Hymenoptera</taxon>
        <taxon>Apocrita</taxon>
        <taxon>Proctotrupomorpha</taxon>
        <taxon>Chalcidoidea</taxon>
        <taxon>Trichogrammatidae</taxon>
        <taxon>Trichogramma</taxon>
    </lineage>
</organism>
<protein>
    <submittedName>
        <fullName evidence="2">Uncharacterized protein</fullName>
    </submittedName>
</protein>